<comment type="caution">
    <text evidence="4">The sequence shown here is derived from an EMBL/GenBank/DDBJ whole genome shotgun (WGS) entry which is preliminary data.</text>
</comment>
<keyword evidence="3" id="KW-0732">Signal</keyword>
<keyword evidence="2" id="KW-1133">Transmembrane helix</keyword>
<dbReference type="PANTHER" id="PTHR15256">
    <property type="entry name" value="INTEGRAL MEMBRANE PROTEIN DGCR2/IDD"/>
    <property type="match status" value="1"/>
</dbReference>
<feature type="region of interest" description="Disordered" evidence="1">
    <location>
        <begin position="350"/>
        <end position="371"/>
    </location>
</feature>
<dbReference type="Proteomes" id="UP000186922">
    <property type="component" value="Unassembled WGS sequence"/>
</dbReference>
<evidence type="ECO:0000256" key="1">
    <source>
        <dbReference type="SAM" id="MobiDB-lite"/>
    </source>
</evidence>
<keyword evidence="2" id="KW-0472">Membrane</keyword>
<sequence length="371" mass="40322">MDNTVHFLSLSFVLALDFLTVCSQSTLVQTSETSGEALVPSTFARQCSDFQGRPIDAGSRFIPSKLRPCVECICVDGSPVLCGTPQCMGKVNCNHAKWNGTLCCRSECMEKSPVSRFAELTSRNTNAGNGDYQQLPYWSISRSDSQPVFGLDNYPGPAFRTPQRGATRDDAFSGPFFYEAPDRDNMTAAVPTRPANLPNPYYPILIGLISCAPVALCIICVNTIRKYFALRNQFPGSTVLSRRRRTHAQNGSQVVTSPSVFTEPPPAYTDLECPKFKYSEDLPKYEDIVQHEHSRDQKIFATTSSAQFALPGRSNLAFHIEDETEPSSSSSVIPLPSSITSQDVAATPSTSKAVVSSSPDGSVVSAHSSSS</sequence>
<evidence type="ECO:0000256" key="2">
    <source>
        <dbReference type="SAM" id="Phobius"/>
    </source>
</evidence>
<dbReference type="InterPro" id="IPR042378">
    <property type="entry name" value="IDD"/>
</dbReference>
<feature type="signal peptide" evidence="3">
    <location>
        <begin position="1"/>
        <end position="23"/>
    </location>
</feature>
<protein>
    <recommendedName>
        <fullName evidence="6">VWFC domain-containing protein</fullName>
    </recommendedName>
</protein>
<proteinExistence type="predicted"/>
<evidence type="ECO:0008006" key="6">
    <source>
        <dbReference type="Google" id="ProtNLM"/>
    </source>
</evidence>
<evidence type="ECO:0000256" key="3">
    <source>
        <dbReference type="SAM" id="SignalP"/>
    </source>
</evidence>
<dbReference type="OrthoDB" id="10064061at2759"/>
<dbReference type="EMBL" id="BDGG01000005">
    <property type="protein sequence ID" value="GAU99780.1"/>
    <property type="molecule type" value="Genomic_DNA"/>
</dbReference>
<feature type="transmembrane region" description="Helical" evidence="2">
    <location>
        <begin position="201"/>
        <end position="224"/>
    </location>
</feature>
<feature type="chain" id="PRO_5008898378" description="VWFC domain-containing protein" evidence="3">
    <location>
        <begin position="24"/>
        <end position="371"/>
    </location>
</feature>
<feature type="compositionally biased region" description="Low complexity" evidence="1">
    <location>
        <begin position="354"/>
        <end position="371"/>
    </location>
</feature>
<name>A0A1D1VFS2_RAMVA</name>
<keyword evidence="2" id="KW-0812">Transmembrane</keyword>
<evidence type="ECO:0000313" key="5">
    <source>
        <dbReference type="Proteomes" id="UP000186922"/>
    </source>
</evidence>
<accession>A0A1D1VFS2</accession>
<evidence type="ECO:0000313" key="4">
    <source>
        <dbReference type="EMBL" id="GAU99780.1"/>
    </source>
</evidence>
<organism evidence="4 5">
    <name type="scientific">Ramazzottius varieornatus</name>
    <name type="common">Water bear</name>
    <name type="synonym">Tardigrade</name>
    <dbReference type="NCBI Taxonomy" id="947166"/>
    <lineage>
        <taxon>Eukaryota</taxon>
        <taxon>Metazoa</taxon>
        <taxon>Ecdysozoa</taxon>
        <taxon>Tardigrada</taxon>
        <taxon>Eutardigrada</taxon>
        <taxon>Parachela</taxon>
        <taxon>Hypsibioidea</taxon>
        <taxon>Ramazzottiidae</taxon>
        <taxon>Ramazzottius</taxon>
    </lineage>
</organism>
<reference evidence="4 5" key="1">
    <citation type="journal article" date="2016" name="Nat. Commun.">
        <title>Extremotolerant tardigrade genome and improved radiotolerance of human cultured cells by tardigrade-unique protein.</title>
        <authorList>
            <person name="Hashimoto T."/>
            <person name="Horikawa D.D."/>
            <person name="Saito Y."/>
            <person name="Kuwahara H."/>
            <person name="Kozuka-Hata H."/>
            <person name="Shin-I T."/>
            <person name="Minakuchi Y."/>
            <person name="Ohishi K."/>
            <person name="Motoyama A."/>
            <person name="Aizu T."/>
            <person name="Enomoto A."/>
            <person name="Kondo K."/>
            <person name="Tanaka S."/>
            <person name="Hara Y."/>
            <person name="Koshikawa S."/>
            <person name="Sagara H."/>
            <person name="Miura T."/>
            <person name="Yokobori S."/>
            <person name="Miyagawa K."/>
            <person name="Suzuki Y."/>
            <person name="Kubo T."/>
            <person name="Oyama M."/>
            <person name="Kohara Y."/>
            <person name="Fujiyama A."/>
            <person name="Arakawa K."/>
            <person name="Katayama T."/>
            <person name="Toyoda A."/>
            <person name="Kunieda T."/>
        </authorList>
    </citation>
    <scope>NUCLEOTIDE SEQUENCE [LARGE SCALE GENOMIC DNA]</scope>
    <source>
        <strain evidence="4 5">YOKOZUNA-1</strain>
    </source>
</reference>
<dbReference type="GO" id="GO:0016020">
    <property type="term" value="C:membrane"/>
    <property type="evidence" value="ECO:0007669"/>
    <property type="project" value="TreeGrafter"/>
</dbReference>
<dbReference type="AlphaFoldDB" id="A0A1D1VFS2"/>
<dbReference type="PANTHER" id="PTHR15256:SF6">
    <property type="entry name" value="INTEGRAL MEMBRANE PROTEIN DGCR2_IDD"/>
    <property type="match status" value="1"/>
</dbReference>
<keyword evidence="5" id="KW-1185">Reference proteome</keyword>
<gene>
    <name evidence="4" type="primary">RvY_10732-1</name>
    <name evidence="4" type="synonym">RvY_10732.1</name>
    <name evidence="4" type="ORF">RvY_10732</name>
</gene>